<comment type="caution">
    <text evidence="8">The sequence shown here is derived from an EMBL/GenBank/DDBJ whole genome shotgun (WGS) entry which is preliminary data.</text>
</comment>
<evidence type="ECO:0000313" key="9">
    <source>
        <dbReference type="Proteomes" id="UP000824091"/>
    </source>
</evidence>
<dbReference type="Gene3D" id="3.20.20.300">
    <property type="entry name" value="Glycoside hydrolase, family 3, N-terminal domain"/>
    <property type="match status" value="1"/>
</dbReference>
<evidence type="ECO:0000259" key="7">
    <source>
        <dbReference type="Pfam" id="PF00933"/>
    </source>
</evidence>
<evidence type="ECO:0000256" key="2">
    <source>
        <dbReference type="ARBA" id="ARBA00005336"/>
    </source>
</evidence>
<dbReference type="Proteomes" id="UP000824091">
    <property type="component" value="Unassembled WGS sequence"/>
</dbReference>
<evidence type="ECO:0000313" key="8">
    <source>
        <dbReference type="EMBL" id="HIU27865.1"/>
    </source>
</evidence>
<reference evidence="8" key="2">
    <citation type="journal article" date="2021" name="PeerJ">
        <title>Extensive microbial diversity within the chicken gut microbiome revealed by metagenomics and culture.</title>
        <authorList>
            <person name="Gilroy R."/>
            <person name="Ravi A."/>
            <person name="Getino M."/>
            <person name="Pursley I."/>
            <person name="Horton D.L."/>
            <person name="Alikhan N.F."/>
            <person name="Baker D."/>
            <person name="Gharbi K."/>
            <person name="Hall N."/>
            <person name="Watson M."/>
            <person name="Adriaenssens E.M."/>
            <person name="Foster-Nyarko E."/>
            <person name="Jarju S."/>
            <person name="Secka A."/>
            <person name="Antonio M."/>
            <person name="Oren A."/>
            <person name="Chaudhuri R.R."/>
            <person name="La Ragione R."/>
            <person name="Hildebrand F."/>
            <person name="Pallen M.J."/>
        </authorList>
    </citation>
    <scope>NUCLEOTIDE SEQUENCE</scope>
    <source>
        <strain evidence="8">11300</strain>
    </source>
</reference>
<dbReference type="InterPro" id="IPR017853">
    <property type="entry name" value="GH"/>
</dbReference>
<comment type="similarity">
    <text evidence="2">Belongs to the glycosyl hydrolase 3 family.</text>
</comment>
<keyword evidence="4" id="KW-0378">Hydrolase</keyword>
<dbReference type="Pfam" id="PF00933">
    <property type="entry name" value="Glyco_hydro_3"/>
    <property type="match status" value="1"/>
</dbReference>
<dbReference type="PROSITE" id="PS51257">
    <property type="entry name" value="PROKAR_LIPOPROTEIN"/>
    <property type="match status" value="1"/>
</dbReference>
<dbReference type="PANTHER" id="PTHR30480">
    <property type="entry name" value="BETA-HEXOSAMINIDASE-RELATED"/>
    <property type="match status" value="1"/>
</dbReference>
<reference evidence="8" key="1">
    <citation type="submission" date="2020-10" db="EMBL/GenBank/DDBJ databases">
        <authorList>
            <person name="Gilroy R."/>
        </authorList>
    </citation>
    <scope>NUCLEOTIDE SEQUENCE</scope>
    <source>
        <strain evidence="8">11300</strain>
    </source>
</reference>
<dbReference type="PANTHER" id="PTHR30480:SF13">
    <property type="entry name" value="BETA-HEXOSAMINIDASE"/>
    <property type="match status" value="1"/>
</dbReference>
<comment type="catalytic activity">
    <reaction evidence="1">
        <text>Hydrolysis of terminal non-reducing N-acetyl-D-hexosamine residues in N-acetyl-beta-D-hexosaminides.</text>
        <dbReference type="EC" id="3.2.1.52"/>
    </reaction>
</comment>
<dbReference type="EC" id="3.2.1.52" evidence="3"/>
<keyword evidence="5" id="KW-0326">Glycosidase</keyword>
<sequence>MKKIFTRMIFALLAWIIILTGCSPASDETYNMKAENMRLEIAVTGELEKAKERLNSAKGNMEDQILSTAESLSSMTLEEKVAQMFMVRCPSPDAAAVQEKYQFGGYILFSADFRDNTPDQVREHIASYQDAAKIPMFIGVDEEGGIVNRISLYPQFRAVPFHSPRELYDEGGWELIKSDTEEKCRLLGSLGINLNFAPVADVPADPSDYMYPRAFGGSPQDTAQYVRTVVDVMEQNGIGSVLKHFPGYGSNVDTHTGIAIDERSLESFRQNDFLPFESGIEAGAPVILVSHNIINAVDSSRPASLSPAVHDILREELGFSGLIITDDLYMDAISQYTQGQEAAVMAVIAGNDLLCCTDYETQYPAVVQAVRNGRISESRIDQSVARILLTKKMMGIM</sequence>
<protein>
    <recommendedName>
        <fullName evidence="3">beta-N-acetylhexosaminidase</fullName>
        <ecNumber evidence="3">3.2.1.52</ecNumber>
    </recommendedName>
</protein>
<feature type="domain" description="Glycoside hydrolase family 3 N-terminal" evidence="7">
    <location>
        <begin position="76"/>
        <end position="388"/>
    </location>
</feature>
<organism evidence="8 9">
    <name type="scientific">Candidatus Fimisoma avicola</name>
    <dbReference type="NCBI Taxonomy" id="2840826"/>
    <lineage>
        <taxon>Bacteria</taxon>
        <taxon>Bacillati</taxon>
        <taxon>Bacillota</taxon>
        <taxon>Clostridia</taxon>
        <taxon>Eubacteriales</taxon>
        <taxon>Candidatus Fimisoma</taxon>
    </lineage>
</organism>
<dbReference type="InterPro" id="IPR001764">
    <property type="entry name" value="Glyco_hydro_3_N"/>
</dbReference>
<evidence type="ECO:0000256" key="5">
    <source>
        <dbReference type="ARBA" id="ARBA00023295"/>
    </source>
</evidence>
<dbReference type="GO" id="GO:0009254">
    <property type="term" value="P:peptidoglycan turnover"/>
    <property type="evidence" value="ECO:0007669"/>
    <property type="project" value="TreeGrafter"/>
</dbReference>
<evidence type="ECO:0000256" key="6">
    <source>
        <dbReference type="SAM" id="SignalP"/>
    </source>
</evidence>
<dbReference type="InterPro" id="IPR050226">
    <property type="entry name" value="NagZ_Beta-hexosaminidase"/>
</dbReference>
<dbReference type="InterPro" id="IPR036962">
    <property type="entry name" value="Glyco_hydro_3_N_sf"/>
</dbReference>
<feature type="signal peptide" evidence="6">
    <location>
        <begin position="1"/>
        <end position="25"/>
    </location>
</feature>
<evidence type="ECO:0000256" key="1">
    <source>
        <dbReference type="ARBA" id="ARBA00001231"/>
    </source>
</evidence>
<feature type="chain" id="PRO_5038866450" description="beta-N-acetylhexosaminidase" evidence="6">
    <location>
        <begin position="26"/>
        <end position="397"/>
    </location>
</feature>
<evidence type="ECO:0000256" key="4">
    <source>
        <dbReference type="ARBA" id="ARBA00022801"/>
    </source>
</evidence>
<dbReference type="GO" id="GO:0005975">
    <property type="term" value="P:carbohydrate metabolic process"/>
    <property type="evidence" value="ECO:0007669"/>
    <property type="project" value="InterPro"/>
</dbReference>
<evidence type="ECO:0000256" key="3">
    <source>
        <dbReference type="ARBA" id="ARBA00012663"/>
    </source>
</evidence>
<dbReference type="AlphaFoldDB" id="A0A9D1I6H3"/>
<keyword evidence="6" id="KW-0732">Signal</keyword>
<gene>
    <name evidence="8" type="ORF">IAD16_05755</name>
</gene>
<dbReference type="GO" id="GO:0004563">
    <property type="term" value="F:beta-N-acetylhexosaminidase activity"/>
    <property type="evidence" value="ECO:0007669"/>
    <property type="project" value="UniProtKB-EC"/>
</dbReference>
<accession>A0A9D1I6H3</accession>
<dbReference type="EMBL" id="DVMO01000085">
    <property type="protein sequence ID" value="HIU27865.1"/>
    <property type="molecule type" value="Genomic_DNA"/>
</dbReference>
<dbReference type="SUPFAM" id="SSF51445">
    <property type="entry name" value="(Trans)glycosidases"/>
    <property type="match status" value="1"/>
</dbReference>
<name>A0A9D1I6H3_9FIRM</name>
<proteinExistence type="inferred from homology"/>